<accession>A0A364NIE0</accession>
<name>A0A364NIE0_9GAMM</name>
<proteinExistence type="predicted"/>
<dbReference type="EMBL" id="QKRX01000019">
    <property type="protein sequence ID" value="RAU16647.1"/>
    <property type="molecule type" value="Genomic_DNA"/>
</dbReference>
<dbReference type="GO" id="GO:0006355">
    <property type="term" value="P:regulation of DNA-templated transcription"/>
    <property type="evidence" value="ECO:0007669"/>
    <property type="project" value="InterPro"/>
</dbReference>
<evidence type="ECO:0000313" key="1">
    <source>
        <dbReference type="EMBL" id="RAU16647.1"/>
    </source>
</evidence>
<dbReference type="OrthoDB" id="5297106at2"/>
<dbReference type="RefSeq" id="WP_112160511.1">
    <property type="nucleotide sequence ID" value="NZ_QKRX01000019.1"/>
</dbReference>
<dbReference type="SUPFAM" id="SSF143100">
    <property type="entry name" value="TTHA1013/TTHA0281-like"/>
    <property type="match status" value="1"/>
</dbReference>
<organism evidence="1 2">
    <name type="scientific">Nitrincola tibetensis</name>
    <dbReference type="NCBI Taxonomy" id="2219697"/>
    <lineage>
        <taxon>Bacteria</taxon>
        <taxon>Pseudomonadati</taxon>
        <taxon>Pseudomonadota</taxon>
        <taxon>Gammaproteobacteria</taxon>
        <taxon>Oceanospirillales</taxon>
        <taxon>Oceanospirillaceae</taxon>
        <taxon>Nitrincola</taxon>
    </lineage>
</organism>
<reference evidence="1 2" key="1">
    <citation type="submission" date="2018-06" db="EMBL/GenBank/DDBJ databases">
        <title>Nitrincola tibetense sp. nov., isolated from Lake XuguoCo on Tibetan Plateau.</title>
        <authorList>
            <person name="Xing P."/>
        </authorList>
    </citation>
    <scope>NUCLEOTIDE SEQUENCE [LARGE SCALE GENOMIC DNA]</scope>
    <source>
        <strain evidence="2">xg18</strain>
    </source>
</reference>
<dbReference type="InterPro" id="IPR008651">
    <property type="entry name" value="Uncharacterised_HicB"/>
</dbReference>
<dbReference type="AlphaFoldDB" id="A0A364NIE0"/>
<keyword evidence="2" id="KW-1185">Reference proteome</keyword>
<dbReference type="InterPro" id="IPR010985">
    <property type="entry name" value="Ribbon_hlx_hlx"/>
</dbReference>
<gene>
    <name evidence="1" type="ORF">DN062_17090</name>
</gene>
<dbReference type="Pfam" id="PF05534">
    <property type="entry name" value="HicB"/>
    <property type="match status" value="1"/>
</dbReference>
<dbReference type="SUPFAM" id="SSF47598">
    <property type="entry name" value="Ribbon-helix-helix"/>
    <property type="match status" value="1"/>
</dbReference>
<comment type="caution">
    <text evidence="1">The sequence shown here is derived from an EMBL/GenBank/DDBJ whole genome shotgun (WGS) entry which is preliminary data.</text>
</comment>
<dbReference type="Proteomes" id="UP000250744">
    <property type="component" value="Unassembled WGS sequence"/>
</dbReference>
<evidence type="ECO:0000313" key="2">
    <source>
        <dbReference type="Proteomes" id="UP000250744"/>
    </source>
</evidence>
<protein>
    <submittedName>
        <fullName evidence="1">Type II toxin-antitoxin system HicB family antitoxin</fullName>
    </submittedName>
</protein>
<sequence>MKHLSYKGYLGTIEPDLDSGILFGKLAFIRDLVTYESYDLKGLEREFQASVDGYLADCTELGKTPDTPCKGSFNVRIGPDLHMAASVVASREHISLNDLARRALSEYIAHHASNEH</sequence>
<dbReference type="InterPro" id="IPR035069">
    <property type="entry name" value="TTHA1013/TTHA0281-like"/>
</dbReference>